<dbReference type="EMBL" id="CAJVPY010008903">
    <property type="protein sequence ID" value="CAG8702147.1"/>
    <property type="molecule type" value="Genomic_DNA"/>
</dbReference>
<accession>A0A9N9N5G5</accession>
<protein>
    <submittedName>
        <fullName evidence="3">2698_t:CDS:1</fullName>
    </submittedName>
</protein>
<keyword evidence="1" id="KW-0479">Metal-binding</keyword>
<gene>
    <name evidence="3" type="ORF">DERYTH_LOCUS13056</name>
</gene>
<evidence type="ECO:0000313" key="3">
    <source>
        <dbReference type="EMBL" id="CAG8702147.1"/>
    </source>
</evidence>
<dbReference type="PROSITE" id="PS50966">
    <property type="entry name" value="ZF_SWIM"/>
    <property type="match status" value="1"/>
</dbReference>
<dbReference type="GO" id="GO:0008270">
    <property type="term" value="F:zinc ion binding"/>
    <property type="evidence" value="ECO:0007669"/>
    <property type="project" value="UniProtKB-KW"/>
</dbReference>
<sequence length="175" mass="20540">MKSSQHVESLYSQLKSIESRVTLIDRLLAVIRQQHKEHTQKFEYKTFLHQNRHTQDDKDQVWKSEYGVLKCADNIYDVVQIGDQATITCMVQIGTPSTCTCLYPWHTRTPCQHIIIVYLLYMRTCIPQSEVHKRWHVLHTNCVQDPVPQVAAQIFQKLPECHHNDLINLMQNTQT</sequence>
<dbReference type="OrthoDB" id="10535036at2759"/>
<organism evidence="3 4">
    <name type="scientific">Dentiscutata erythropus</name>
    <dbReference type="NCBI Taxonomy" id="1348616"/>
    <lineage>
        <taxon>Eukaryota</taxon>
        <taxon>Fungi</taxon>
        <taxon>Fungi incertae sedis</taxon>
        <taxon>Mucoromycota</taxon>
        <taxon>Glomeromycotina</taxon>
        <taxon>Glomeromycetes</taxon>
        <taxon>Diversisporales</taxon>
        <taxon>Gigasporaceae</taxon>
        <taxon>Dentiscutata</taxon>
    </lineage>
</organism>
<proteinExistence type="predicted"/>
<evidence type="ECO:0000259" key="2">
    <source>
        <dbReference type="PROSITE" id="PS50966"/>
    </source>
</evidence>
<keyword evidence="1" id="KW-0863">Zinc-finger</keyword>
<evidence type="ECO:0000313" key="4">
    <source>
        <dbReference type="Proteomes" id="UP000789405"/>
    </source>
</evidence>
<keyword evidence="1" id="KW-0862">Zinc</keyword>
<dbReference type="AlphaFoldDB" id="A0A9N9N5G5"/>
<evidence type="ECO:0000256" key="1">
    <source>
        <dbReference type="PROSITE-ProRule" id="PRU00325"/>
    </source>
</evidence>
<dbReference type="Proteomes" id="UP000789405">
    <property type="component" value="Unassembled WGS sequence"/>
</dbReference>
<dbReference type="InterPro" id="IPR007527">
    <property type="entry name" value="Znf_SWIM"/>
</dbReference>
<comment type="caution">
    <text evidence="3">The sequence shown here is derived from an EMBL/GenBank/DDBJ whole genome shotgun (WGS) entry which is preliminary data.</text>
</comment>
<reference evidence="3" key="1">
    <citation type="submission" date="2021-06" db="EMBL/GenBank/DDBJ databases">
        <authorList>
            <person name="Kallberg Y."/>
            <person name="Tangrot J."/>
            <person name="Rosling A."/>
        </authorList>
    </citation>
    <scope>NUCLEOTIDE SEQUENCE</scope>
    <source>
        <strain evidence="3">MA453B</strain>
    </source>
</reference>
<feature type="domain" description="SWIM-type" evidence="2">
    <location>
        <begin position="89"/>
        <end position="122"/>
    </location>
</feature>
<keyword evidence="4" id="KW-1185">Reference proteome</keyword>
<name>A0A9N9N5G5_9GLOM</name>